<comment type="caution">
    <text evidence="3">The sequence shown here is derived from an EMBL/GenBank/DDBJ whole genome shotgun (WGS) entry which is preliminary data.</text>
</comment>
<dbReference type="EMBL" id="JAAXOT010000010">
    <property type="protein sequence ID" value="NKY58503.1"/>
    <property type="molecule type" value="Genomic_DNA"/>
</dbReference>
<evidence type="ECO:0000259" key="2">
    <source>
        <dbReference type="PROSITE" id="PS50937"/>
    </source>
</evidence>
<name>A0A846YHX0_9NOCA</name>
<organism evidence="3 4">
    <name type="scientific">Nocardia flavorosea</name>
    <dbReference type="NCBI Taxonomy" id="53429"/>
    <lineage>
        <taxon>Bacteria</taxon>
        <taxon>Bacillati</taxon>
        <taxon>Actinomycetota</taxon>
        <taxon>Actinomycetes</taxon>
        <taxon>Mycobacteriales</taxon>
        <taxon>Nocardiaceae</taxon>
        <taxon>Nocardia</taxon>
    </lineage>
</organism>
<protein>
    <submittedName>
        <fullName evidence="3">MerR family transcriptional regulator</fullName>
    </submittedName>
</protein>
<dbReference type="PANTHER" id="PTHR30204:SF93">
    <property type="entry name" value="HTH MERR-TYPE DOMAIN-CONTAINING PROTEIN"/>
    <property type="match status" value="1"/>
</dbReference>
<dbReference type="PROSITE" id="PS50937">
    <property type="entry name" value="HTH_MERR_2"/>
    <property type="match status" value="1"/>
</dbReference>
<gene>
    <name evidence="3" type="ORF">HGA15_20635</name>
</gene>
<evidence type="ECO:0000256" key="1">
    <source>
        <dbReference type="ARBA" id="ARBA00023125"/>
    </source>
</evidence>
<accession>A0A846YHX0</accession>
<dbReference type="InterPro" id="IPR000551">
    <property type="entry name" value="MerR-type_HTH_dom"/>
</dbReference>
<dbReference type="Gene3D" id="1.10.1660.10">
    <property type="match status" value="1"/>
</dbReference>
<dbReference type="Proteomes" id="UP000570678">
    <property type="component" value="Unassembled WGS sequence"/>
</dbReference>
<dbReference type="PANTHER" id="PTHR30204">
    <property type="entry name" value="REDOX-CYCLING DRUG-SENSING TRANSCRIPTIONAL ACTIVATOR SOXR"/>
    <property type="match status" value="1"/>
</dbReference>
<keyword evidence="1" id="KW-0238">DNA-binding</keyword>
<proteinExistence type="predicted"/>
<dbReference type="PROSITE" id="PS00552">
    <property type="entry name" value="HTH_MERR_1"/>
    <property type="match status" value="1"/>
</dbReference>
<evidence type="ECO:0000313" key="3">
    <source>
        <dbReference type="EMBL" id="NKY58503.1"/>
    </source>
</evidence>
<dbReference type="Pfam" id="PF13411">
    <property type="entry name" value="MerR_1"/>
    <property type="match status" value="1"/>
</dbReference>
<dbReference type="RefSeq" id="WP_062979393.1">
    <property type="nucleotide sequence ID" value="NZ_JAAXOT010000010.1"/>
</dbReference>
<dbReference type="SUPFAM" id="SSF46955">
    <property type="entry name" value="Putative DNA-binding domain"/>
    <property type="match status" value="1"/>
</dbReference>
<dbReference type="InterPro" id="IPR009061">
    <property type="entry name" value="DNA-bd_dom_put_sf"/>
</dbReference>
<dbReference type="InterPro" id="IPR047057">
    <property type="entry name" value="MerR_fam"/>
</dbReference>
<reference evidence="3 4" key="1">
    <citation type="submission" date="2020-04" db="EMBL/GenBank/DDBJ databases">
        <title>MicrobeNet Type strains.</title>
        <authorList>
            <person name="Nicholson A.C."/>
        </authorList>
    </citation>
    <scope>NUCLEOTIDE SEQUENCE [LARGE SCALE GENOMIC DNA]</scope>
    <source>
        <strain evidence="3 4">JCM 3332</strain>
    </source>
</reference>
<sequence>MRMTQHPHEYRVAELAEAAGVAVRTVRYYQDRGLLDAPRRQGRHAVYNEAHLERLRLIADLLGRGHSLDGIADLLTSAEHGGGVSELLGFETAASQTWGDGEVTLDFDQMMTRFGEQATPEAITEAIALGYLRIEEDRFVYSSGRLLEAATAFVAAGIPLRSVLALSWELEAAFDRMAFAFVREFRVNLVDPISENPAPERLNELAGALAQLRPAVRQVADELLARAMDRRIHLDLPEVSQQLSRAAHTEPAPSGDTAQR</sequence>
<dbReference type="PRINTS" id="PR00040">
    <property type="entry name" value="HTHMERR"/>
</dbReference>
<dbReference type="GO" id="GO:0003677">
    <property type="term" value="F:DNA binding"/>
    <property type="evidence" value="ECO:0007669"/>
    <property type="project" value="UniProtKB-KW"/>
</dbReference>
<evidence type="ECO:0000313" key="4">
    <source>
        <dbReference type="Proteomes" id="UP000570678"/>
    </source>
</evidence>
<keyword evidence="4" id="KW-1185">Reference proteome</keyword>
<dbReference type="GO" id="GO:0003700">
    <property type="term" value="F:DNA-binding transcription factor activity"/>
    <property type="evidence" value="ECO:0007669"/>
    <property type="project" value="InterPro"/>
</dbReference>
<dbReference type="SMART" id="SM00422">
    <property type="entry name" value="HTH_MERR"/>
    <property type="match status" value="1"/>
</dbReference>
<feature type="domain" description="HTH merR-type" evidence="2">
    <location>
        <begin position="9"/>
        <end position="77"/>
    </location>
</feature>
<dbReference type="AlphaFoldDB" id="A0A846YHX0"/>